<keyword evidence="2" id="KW-1185">Reference proteome</keyword>
<proteinExistence type="predicted"/>
<evidence type="ECO:0000313" key="2">
    <source>
        <dbReference type="Proteomes" id="UP000076154"/>
    </source>
</evidence>
<organism evidence="1 2">
    <name type="scientific">Hypsizygus marmoreus</name>
    <name type="common">White beech mushroom</name>
    <name type="synonym">Agaricus marmoreus</name>
    <dbReference type="NCBI Taxonomy" id="39966"/>
    <lineage>
        <taxon>Eukaryota</taxon>
        <taxon>Fungi</taxon>
        <taxon>Dikarya</taxon>
        <taxon>Basidiomycota</taxon>
        <taxon>Agaricomycotina</taxon>
        <taxon>Agaricomycetes</taxon>
        <taxon>Agaricomycetidae</taxon>
        <taxon>Agaricales</taxon>
        <taxon>Tricholomatineae</taxon>
        <taxon>Lyophyllaceae</taxon>
        <taxon>Hypsizygus</taxon>
    </lineage>
</organism>
<dbReference type="Proteomes" id="UP000076154">
    <property type="component" value="Unassembled WGS sequence"/>
</dbReference>
<dbReference type="AlphaFoldDB" id="A0A369JNA7"/>
<evidence type="ECO:0000313" key="1">
    <source>
        <dbReference type="EMBL" id="RDB23348.1"/>
    </source>
</evidence>
<accession>A0A369JNA7</accession>
<sequence length="77" mass="8695">MGFMPFSLSYIILTPRHIRLPMENVPQPMRERASSVPGSSKHWSNRLSLKAKSLRSFRPFSPTSAAEAHLDETGVQK</sequence>
<protein>
    <submittedName>
        <fullName evidence="1">Uncharacterized protein</fullName>
    </submittedName>
</protein>
<dbReference type="InParanoid" id="A0A369JNA7"/>
<gene>
    <name evidence="1" type="ORF">Hypma_009100</name>
</gene>
<reference evidence="1" key="1">
    <citation type="submission" date="2018-04" db="EMBL/GenBank/DDBJ databases">
        <title>Whole genome sequencing of Hypsizygus marmoreus.</title>
        <authorList>
            <person name="Choi I.-G."/>
            <person name="Min B."/>
            <person name="Kim J.-G."/>
            <person name="Kim S."/>
            <person name="Oh Y.-L."/>
            <person name="Kong W.-S."/>
            <person name="Park H."/>
            <person name="Jeong J."/>
            <person name="Song E.-S."/>
        </authorList>
    </citation>
    <scope>NUCLEOTIDE SEQUENCE [LARGE SCALE GENOMIC DNA]</scope>
    <source>
        <strain evidence="1">51987-8</strain>
    </source>
</reference>
<dbReference type="OrthoDB" id="2935627at2759"/>
<dbReference type="EMBL" id="LUEZ02000046">
    <property type="protein sequence ID" value="RDB23348.1"/>
    <property type="molecule type" value="Genomic_DNA"/>
</dbReference>
<comment type="caution">
    <text evidence="1">The sequence shown here is derived from an EMBL/GenBank/DDBJ whole genome shotgun (WGS) entry which is preliminary data.</text>
</comment>
<name>A0A369JNA7_HYPMA</name>